<dbReference type="Pfam" id="PF02195">
    <property type="entry name" value="ParB_N"/>
    <property type="match status" value="1"/>
</dbReference>
<evidence type="ECO:0000313" key="2">
    <source>
        <dbReference type="EMBL" id="QQZ09424.1"/>
    </source>
</evidence>
<dbReference type="SUPFAM" id="SSF110849">
    <property type="entry name" value="ParB/Sulfiredoxin"/>
    <property type="match status" value="1"/>
</dbReference>
<dbReference type="Proteomes" id="UP000595691">
    <property type="component" value="Chromosome"/>
</dbReference>
<gene>
    <name evidence="2" type="ORF">I5776_21135</name>
</gene>
<sequence>MDILEVHLDQIVWDLESRVHLDITSMKENIQKVGLLTPLYVVGPDKHNKYFLIDGSRRYAALKALALYNQKFKNVKVIRYNENIGTKLEREILRFHLHNTSKKIIGAEVQTAIENIQETGQYSDEKVIEVVQPKPSHIKRMKRSQKIDKNLRDEVSENRASQHALEVIYNMAISTKQFSKLYHLLLNRKLTGTDADALKKLDSHPLFSDLTDEQKSNVINKTLEQARFTNKEAMLIILSEIMKDTPNDYSESALDWINYLARSLDEIASMIHSDIELLANNLQREQLRATLSKLNKLLSWTWNHESQKNKSSNELNKSYPNLISEETQTGYKFRLH</sequence>
<feature type="domain" description="ParB-like N-terminal" evidence="1">
    <location>
        <begin position="4"/>
        <end position="84"/>
    </location>
</feature>
<evidence type="ECO:0000313" key="3">
    <source>
        <dbReference type="Proteomes" id="UP000595691"/>
    </source>
</evidence>
<organism evidence="2 3">
    <name type="scientific">Heyndrickxia vini</name>
    <dbReference type="NCBI Taxonomy" id="1476025"/>
    <lineage>
        <taxon>Bacteria</taxon>
        <taxon>Bacillati</taxon>
        <taxon>Bacillota</taxon>
        <taxon>Bacilli</taxon>
        <taxon>Bacillales</taxon>
        <taxon>Bacillaceae</taxon>
        <taxon>Heyndrickxia</taxon>
    </lineage>
</organism>
<keyword evidence="3" id="KW-1185">Reference proteome</keyword>
<name>A0ABX7E2D5_9BACI</name>
<accession>A0ABX7E2D5</accession>
<protein>
    <submittedName>
        <fullName evidence="2">ParB/RepB/Spo0J family partition protein</fullName>
    </submittedName>
</protein>
<dbReference type="SMART" id="SM00470">
    <property type="entry name" value="ParB"/>
    <property type="match status" value="1"/>
</dbReference>
<dbReference type="Gene3D" id="3.90.1530.10">
    <property type="entry name" value="Conserved hypothetical protein from pyrococcus furiosus pfu- 392566-001, ParB domain"/>
    <property type="match status" value="1"/>
</dbReference>
<reference evidence="2 3" key="1">
    <citation type="submission" date="2020-11" db="EMBL/GenBank/DDBJ databases">
        <title>Taxonomic evaluation of the Bacillus sporothermodurans group of bacteria based on whole genome sequences.</title>
        <authorList>
            <person name="Fiedler G."/>
            <person name="Herbstmann A.-D."/>
            <person name="Doll E."/>
            <person name="Wenning M."/>
            <person name="Brinks E."/>
            <person name="Kabisch J."/>
            <person name="Breitenwieser F."/>
            <person name="Lappann M."/>
            <person name="Boehnlein C."/>
            <person name="Franz C."/>
        </authorList>
    </citation>
    <scope>NUCLEOTIDE SEQUENCE [LARGE SCALE GENOMIC DNA]</scope>
    <source>
        <strain evidence="2 3">JCM 19841</strain>
    </source>
</reference>
<dbReference type="RefSeq" id="WP_202778433.1">
    <property type="nucleotide sequence ID" value="NZ_CP065425.1"/>
</dbReference>
<dbReference type="EMBL" id="CP065425">
    <property type="protein sequence ID" value="QQZ09424.1"/>
    <property type="molecule type" value="Genomic_DNA"/>
</dbReference>
<proteinExistence type="predicted"/>
<evidence type="ECO:0000259" key="1">
    <source>
        <dbReference type="SMART" id="SM00470"/>
    </source>
</evidence>
<dbReference type="CDD" id="cd16387">
    <property type="entry name" value="ParB_N_Srx"/>
    <property type="match status" value="1"/>
</dbReference>
<dbReference type="InterPro" id="IPR036086">
    <property type="entry name" value="ParB/Sulfiredoxin_sf"/>
</dbReference>
<dbReference type="InterPro" id="IPR003115">
    <property type="entry name" value="ParB_N"/>
</dbReference>